<feature type="compositionally biased region" description="Polar residues" evidence="1">
    <location>
        <begin position="364"/>
        <end position="375"/>
    </location>
</feature>
<dbReference type="AlphaFoldDB" id="A0AAV7X9L3"/>
<evidence type="ECO:0000313" key="3">
    <source>
        <dbReference type="Proteomes" id="UP001075354"/>
    </source>
</evidence>
<feature type="compositionally biased region" description="Low complexity" evidence="1">
    <location>
        <begin position="342"/>
        <end position="354"/>
    </location>
</feature>
<dbReference type="Proteomes" id="UP001075354">
    <property type="component" value="Chromosome 13"/>
</dbReference>
<name>A0AAV7X9L3_9NEOP</name>
<proteinExistence type="predicted"/>
<accession>A0AAV7X9L3</accession>
<dbReference type="EMBL" id="JAPTSV010000013">
    <property type="protein sequence ID" value="KAJ1521108.1"/>
    <property type="molecule type" value="Genomic_DNA"/>
</dbReference>
<feature type="compositionally biased region" description="Basic and acidic residues" evidence="1">
    <location>
        <begin position="390"/>
        <end position="404"/>
    </location>
</feature>
<feature type="region of interest" description="Disordered" evidence="1">
    <location>
        <begin position="304"/>
        <end position="404"/>
    </location>
</feature>
<protein>
    <submittedName>
        <fullName evidence="2">Uncharacterized protein</fullName>
    </submittedName>
</protein>
<comment type="caution">
    <text evidence="2">The sequence shown here is derived from an EMBL/GenBank/DDBJ whole genome shotgun (WGS) entry which is preliminary data.</text>
</comment>
<organism evidence="2 3">
    <name type="scientific">Megalurothrips usitatus</name>
    <name type="common">bean blossom thrips</name>
    <dbReference type="NCBI Taxonomy" id="439358"/>
    <lineage>
        <taxon>Eukaryota</taxon>
        <taxon>Metazoa</taxon>
        <taxon>Ecdysozoa</taxon>
        <taxon>Arthropoda</taxon>
        <taxon>Hexapoda</taxon>
        <taxon>Insecta</taxon>
        <taxon>Pterygota</taxon>
        <taxon>Neoptera</taxon>
        <taxon>Paraneoptera</taxon>
        <taxon>Thysanoptera</taxon>
        <taxon>Terebrantia</taxon>
        <taxon>Thripoidea</taxon>
        <taxon>Thripidae</taxon>
        <taxon>Megalurothrips</taxon>
    </lineage>
</organism>
<evidence type="ECO:0000256" key="1">
    <source>
        <dbReference type="SAM" id="MobiDB-lite"/>
    </source>
</evidence>
<gene>
    <name evidence="2" type="ORF">ONE63_002810</name>
</gene>
<keyword evidence="3" id="KW-1185">Reference proteome</keyword>
<evidence type="ECO:0000313" key="2">
    <source>
        <dbReference type="EMBL" id="KAJ1521108.1"/>
    </source>
</evidence>
<reference evidence="2" key="1">
    <citation type="submission" date="2022-12" db="EMBL/GenBank/DDBJ databases">
        <title>Chromosome-level genome assembly of the bean flower thrips Megalurothrips usitatus.</title>
        <authorList>
            <person name="Ma L."/>
            <person name="Liu Q."/>
            <person name="Li H."/>
            <person name="Cai W."/>
        </authorList>
    </citation>
    <scope>NUCLEOTIDE SEQUENCE</scope>
    <source>
        <strain evidence="2">Cailab_2022a</strain>
    </source>
</reference>
<sequence>MDFSSSVFGEEAKQAEAKKDEAEAMDTRMAAASAPAAAVQLDSGLWAGGGGVEDSGVLLATYYPPVYGGINCVTGVGGQAAGGGLGLNTVSAINELNGISVNGLNGVNGINGINGINSINMSGLSGLNGVSGLNGPSNGLNGVNGLNSLNGLNGGLQNRPFGPQLGRHQQGMASGMASGSQQAPAAAQAQVGVGVYKFIPWSSATGQPTGPPTWSQGVPLVPGQGVSGQMHQNIPGQAQPAAAGVWARTGGGGGGRSVQDITSRMASMCLPGTKAMAGASFGMQQAGRAAGLGAGQGGQVGAAKQFRRSTSYPSSKGYGPVPTFEITGPEDGLGLGLGSAFAAPGQEPRAARQPRPQRPQPRPSSGSWSTPQTPMDSMRSLESYLGDMVRGGEEALPEHAKGEY</sequence>